<evidence type="ECO:0000256" key="4">
    <source>
        <dbReference type="ARBA" id="ARBA00022741"/>
    </source>
</evidence>
<evidence type="ECO:0000256" key="1">
    <source>
        <dbReference type="ARBA" id="ARBA00008276"/>
    </source>
</evidence>
<evidence type="ECO:0000256" key="2">
    <source>
        <dbReference type="ARBA" id="ARBA00022598"/>
    </source>
</evidence>
<dbReference type="EMBL" id="CP121106">
    <property type="protein sequence ID" value="WFL76754.1"/>
    <property type="molecule type" value="Genomic_DNA"/>
</dbReference>
<dbReference type="Gene3D" id="3.40.1190.10">
    <property type="entry name" value="Mur-like, catalytic domain"/>
    <property type="match status" value="1"/>
</dbReference>
<organism evidence="8 9">
    <name type="scientific">Altererythrobacter arenosus</name>
    <dbReference type="NCBI Taxonomy" id="3032592"/>
    <lineage>
        <taxon>Bacteria</taxon>
        <taxon>Pseudomonadati</taxon>
        <taxon>Pseudomonadota</taxon>
        <taxon>Alphaproteobacteria</taxon>
        <taxon>Sphingomonadales</taxon>
        <taxon>Erythrobacteraceae</taxon>
        <taxon>Altererythrobacter</taxon>
    </lineage>
</organism>
<dbReference type="PANTHER" id="PTHR11136:SF0">
    <property type="entry name" value="DIHYDROFOLATE SYNTHETASE-RELATED"/>
    <property type="match status" value="1"/>
</dbReference>
<evidence type="ECO:0000256" key="6">
    <source>
        <dbReference type="ARBA" id="ARBA00022842"/>
    </source>
</evidence>
<sequence length="431" mass="45596">MKDFGRSDDPRVQAQLDRLAALSLPQGRLGLETMRALMERLGNPHRSLPPVFHVAGTNGKGSTCAFLRAMLEAEGYRVHVTTSPHLVRYNERIRIAGELISDEALAELLEEVLDAGSDLAPSFFEVTVAAAFLAFSRTPADACVVEVGLGGRFDATNVLEAEALAACGIASLGIDHERFLLVPEDGVPQEPIARIAFEKAGIAKPGVPLVTLDYATAPSKAVIDQAMTAGARPALRGLDWHSAADEGGLHYSDRHGSLNLPQPGMPGPHQPINAALAVAMLRHQQLVSVSPESMASGLGSASWPARLHRLEQGPLTGAREVWLDGGHNPNAAAMLAAHFQGQKLHLVIGMIEGKDPQGFVETLGAIPLSTTVVPVPTHEWFGADAFCPVATFADDVPAALDALPDDGVPVLIAGSLYLAGEVLRLNDELPD</sequence>
<dbReference type="Proteomes" id="UP001215827">
    <property type="component" value="Chromosome"/>
</dbReference>
<reference evidence="8 9" key="1">
    <citation type="submission" date="2023-03" db="EMBL/GenBank/DDBJ databases">
        <title>Altererythrobacter sp. CAU 1644 isolated from sand.</title>
        <authorList>
            <person name="Kim W."/>
        </authorList>
    </citation>
    <scope>NUCLEOTIDE SEQUENCE [LARGE SCALE GENOMIC DNA]</scope>
    <source>
        <strain evidence="8 9">CAU 1644</strain>
    </source>
</reference>
<dbReference type="NCBIfam" id="TIGR01499">
    <property type="entry name" value="folC"/>
    <property type="match status" value="1"/>
</dbReference>
<dbReference type="PIRSF" id="PIRSF001563">
    <property type="entry name" value="Folylpolyglu_synth"/>
    <property type="match status" value="1"/>
</dbReference>
<name>A0ABY8FP10_9SPHN</name>
<proteinExistence type="inferred from homology"/>
<dbReference type="SUPFAM" id="SSF53623">
    <property type="entry name" value="MurD-like peptide ligases, catalytic domain"/>
    <property type="match status" value="1"/>
</dbReference>
<keyword evidence="5 7" id="KW-0067">ATP-binding</keyword>
<keyword evidence="9" id="KW-1185">Reference proteome</keyword>
<dbReference type="Gene3D" id="3.90.190.20">
    <property type="entry name" value="Mur ligase, C-terminal domain"/>
    <property type="match status" value="1"/>
</dbReference>
<gene>
    <name evidence="8" type="ORF">P7228_12205</name>
</gene>
<evidence type="ECO:0000313" key="8">
    <source>
        <dbReference type="EMBL" id="WFL76754.1"/>
    </source>
</evidence>
<accession>A0ABY8FP10</accession>
<comment type="similarity">
    <text evidence="1 7">Belongs to the folylpolyglutamate synthase family.</text>
</comment>
<keyword evidence="6" id="KW-0460">Magnesium</keyword>
<dbReference type="InterPro" id="IPR018109">
    <property type="entry name" value="Folylpolyglutamate_synth_CS"/>
</dbReference>
<dbReference type="InterPro" id="IPR036615">
    <property type="entry name" value="Mur_ligase_C_dom_sf"/>
</dbReference>
<evidence type="ECO:0000313" key="9">
    <source>
        <dbReference type="Proteomes" id="UP001215827"/>
    </source>
</evidence>
<evidence type="ECO:0000256" key="5">
    <source>
        <dbReference type="ARBA" id="ARBA00022840"/>
    </source>
</evidence>
<keyword evidence="4 7" id="KW-0547">Nucleotide-binding</keyword>
<dbReference type="SUPFAM" id="SSF53244">
    <property type="entry name" value="MurD-like peptide ligases, peptide-binding domain"/>
    <property type="match status" value="1"/>
</dbReference>
<dbReference type="InterPro" id="IPR036565">
    <property type="entry name" value="Mur-like_cat_sf"/>
</dbReference>
<dbReference type="InterPro" id="IPR001645">
    <property type="entry name" value="Folylpolyglutamate_synth"/>
</dbReference>
<dbReference type="GO" id="GO:0016874">
    <property type="term" value="F:ligase activity"/>
    <property type="evidence" value="ECO:0007669"/>
    <property type="project" value="UniProtKB-KW"/>
</dbReference>
<protein>
    <submittedName>
        <fullName evidence="8">Bifunctional folylpolyglutamate synthase/dihydrofolate synthase</fullName>
        <ecNumber evidence="8">6.3.2.-</ecNumber>
    </submittedName>
</protein>
<dbReference type="EC" id="6.3.2.-" evidence="8"/>
<evidence type="ECO:0000256" key="7">
    <source>
        <dbReference type="PIRNR" id="PIRNR001563"/>
    </source>
</evidence>
<dbReference type="PANTHER" id="PTHR11136">
    <property type="entry name" value="FOLYLPOLYGLUTAMATE SYNTHASE-RELATED"/>
    <property type="match status" value="1"/>
</dbReference>
<dbReference type="PROSITE" id="PS01012">
    <property type="entry name" value="FOLYLPOLYGLU_SYNT_2"/>
    <property type="match status" value="1"/>
</dbReference>
<keyword evidence="2 7" id="KW-0436">Ligase</keyword>
<dbReference type="RefSeq" id="WP_278015515.1">
    <property type="nucleotide sequence ID" value="NZ_CP121106.1"/>
</dbReference>
<keyword evidence="3" id="KW-0479">Metal-binding</keyword>
<evidence type="ECO:0000256" key="3">
    <source>
        <dbReference type="ARBA" id="ARBA00022723"/>
    </source>
</evidence>